<gene>
    <name evidence="1" type="ORF">NUW58_g240</name>
</gene>
<accession>A0ACC1PQ12</accession>
<reference evidence="1" key="1">
    <citation type="submission" date="2022-10" db="EMBL/GenBank/DDBJ databases">
        <title>Genome Sequence of Xylaria curta.</title>
        <authorList>
            <person name="Buettner E."/>
        </authorList>
    </citation>
    <scope>NUCLEOTIDE SEQUENCE</scope>
    <source>
        <strain evidence="1">Babe10</strain>
    </source>
</reference>
<keyword evidence="2" id="KW-1185">Reference proteome</keyword>
<dbReference type="Proteomes" id="UP001143856">
    <property type="component" value="Unassembled WGS sequence"/>
</dbReference>
<evidence type="ECO:0000313" key="1">
    <source>
        <dbReference type="EMBL" id="KAJ2998696.1"/>
    </source>
</evidence>
<name>A0ACC1PQ12_9PEZI</name>
<evidence type="ECO:0000313" key="2">
    <source>
        <dbReference type="Proteomes" id="UP001143856"/>
    </source>
</evidence>
<comment type="caution">
    <text evidence="1">The sequence shown here is derived from an EMBL/GenBank/DDBJ whole genome shotgun (WGS) entry which is preliminary data.</text>
</comment>
<dbReference type="EMBL" id="JAPDGR010000019">
    <property type="protein sequence ID" value="KAJ2998696.1"/>
    <property type="molecule type" value="Genomic_DNA"/>
</dbReference>
<proteinExistence type="predicted"/>
<protein>
    <submittedName>
        <fullName evidence="1">Uncharacterized protein</fullName>
    </submittedName>
</protein>
<organism evidence="1 2">
    <name type="scientific">Xylaria curta</name>
    <dbReference type="NCBI Taxonomy" id="42375"/>
    <lineage>
        <taxon>Eukaryota</taxon>
        <taxon>Fungi</taxon>
        <taxon>Dikarya</taxon>
        <taxon>Ascomycota</taxon>
        <taxon>Pezizomycotina</taxon>
        <taxon>Sordariomycetes</taxon>
        <taxon>Xylariomycetidae</taxon>
        <taxon>Xylariales</taxon>
        <taxon>Xylariaceae</taxon>
        <taxon>Xylaria</taxon>
    </lineage>
</organism>
<sequence>MGNSYSLSTPYAGSAGIDVPELSDLAHERSIGNARFMKSIRARHRDGVALAKVTVKPYSGCSLKEYGDKILEEREKLRHVPNALGFERAFETQTHAYLVRQYIYSSLYDRMSTRPFLEDIEKKWLAFQLLCALRDCHSRDVYHGDIKTENVMVTSWNWLYLTDFTGSFKPTKLPDNNPATYSYFFDLSGRRTCYIAPERFVEQIQSPQELEGHSLTWSMDIFSAGCVIAEVFLETPIFSLSQMFKYRRGEYDPVISQLSRIPDQGLREMLSSMIQLDPEKRYSAEQYLHFYKGKIFPEYFYSFLHQYMELVTDPTSGRAPVTGAFKNLGEADDRIDRVFYDFDKISYFLGYQEQKNATPLSRFTPRLGLGLFPVRLSIPNNEHFASIGTQPLVDDGTLIFLTLIAGSLRNTARTASKIRACDLLLAFSEKLTDEAKLDRVLPYLMTLLNDEVDLVAIAALRSITQLLDLVTVVTPVNAHVFPEYIMPRMQVFLSGASRQPIMGKERREPNHLVRATYASCLGSLATTASRFLELTAVLRAEGSISTADPEIEAGSDPDAAFDGLFDNTHAELVELFENHAKALVEDTDASVRRAFLTSVPELCMFFGSAESNDILLTHLNTYLNDRDWMLKCAFFDTIVGIAAFLGSTSLEEFSLPLMVQAVTDPEEHVVQAALHSLAELTKLGLLSKTKTWELIDVVGRFTMHPNIWIRESAAEYISSATKLLSPADIRCIALPLVKPFLKPSIIPDFSELSLLDALKKPISRTVFDLALSWAQKTDKGLFWKAVRQQKQSAFTVASTALSIRSSRELQPQSLNKVPRNDEDENWLTRLRNMGMSQEDEFKLLALREFVWRLSQMKNRDLVTQDNIMKDLNNILKLRNLNVKMQTIMFDESAGIDEQMWQNQGQQATGHDKGPYTIADALLDASMTIDEPVGRRRRVAANTHGSRMGSHGGAVSPRTRDYRATSPSHTLGSSPVDGSPRGSLAGGRRNHDDDASVSDAPYSSRRAIRHQSSALDLLNRKDSGRSIAETGTTEANAFGQVGGPFAHGLPPRVAIPGANSPEDNRLETRQRAAHTYEGNDPNILKMLDNMYIDNYPHDIAEYGPLVSPVTRRKATKAGGQLSEEAWKPTGRLVATFAEHRGAINRVVPSPDHQFFITGGDDGCVKIWDTSRLERNVTHRARQTHKHSPGAKVVALCFIENTHTFISCATDGRVHLVKVDTAISSGSTKYIRLRLLREYQLPVDEYAVWCEHFKQELSSVLILATNRSRVLAMDLRTMSLMYVLDNPVHHGTPTCFCVDRKRNWLLLGTSHGVLDLWDLRFKVRSKSWGLPGMSAIYRLSLHPSKGRGKWVCVAGGTGLGEVTVWDLEKTQCREIYRAGGAKDGPREYKAWDVDDGKPEGMLSHFATNIEPTASNLDRGVRAMVVGAGSMEDQRDVRYGYILTGGSDKKLRFWDLIRIENSCVFSGLQSEDLRPVFVTVSTPSQPGLSLNVERLQKSNQGGDPKSGSNSSKSGKAGTSSREKPPRHTVISNEQAQLLRSHLESILDVAVLELPYTMTVSVDRSGVIFVFQAPFYAHSDPRPDSSPWRRAMPPRTSLKAVPGYGPGCARGAAVEAECAAYVCHLDSLCSALLLAYFHTYAPPPRRGAASDGGLGLGTLHIPVCHLYRADLALRPEFAAVLRDADVRGEDVFTLEDVLPPPSHYDDDKRPGKEAAGARHDARWLLVDHNAMTGPLARAFAARVVGCVDHHADEGAIPPDADIRVLEKSGSCMSLVVERCAIPTNTTTNAATTTTATTPNGVEDRSRKENRNRLATSLLTTHDCCAGRNGFESADESKEVLSAALTTSSGIRSRESVNKTERKIRAASACIVMDDTMSSVTCTVTGCSQEFLYQPPALAGNAVLLAFFTILVPVALLLGARYKSPGVSIVIVMGLSLEVMGYIGRLLLHSKPEDDSGEFTIFLVGTTLGSTCICGALFLTVPGIVAIFGEEYHSWRSAWYLLLLFTLAIVSFILEIAGSVLSMAQASPITVGTGVRVLIAGLAVQLAALAIFVIHFILFAICLRTKERHTDPVYTQIYTSSRFKRFMVAFAVATILVILRTAYRIVQLAEGFLSAIAQAETLFLIFDGTAMLIATALILAYYPARVLGQSWPEISFGGVLRKPSRPTHPAPTQPQMSRPGPVDDQLRFLDPKDGVEESVEDEIERKIAELADARKGPVTDEEKQEIARKIRSLREGAWLENLKVQLVGRGNVPIEYFNRLAAEHEDTIARVARINARAARRVAERDAQIDALQNQVRDGSTNYSGDGDDHNDENKDLKNKLNVCLEHGAQLQREVQRLNGLVQQEKEKQQGDTSGDSALAECNDRASRLQKELDATKKDLDTARKTASEFYNEVQSFRQQRIDQKQREDGNKEEIRKLRKEIQNLEEENQKMRNAVAPQGGSNDSEDLRKRILELEADETIGNLEARLAREQNTSQPEQTGATPREPSDELHARVAELRASRDHYREMWARGMITGQEPLRDFWGAVESANQELKELYLGIERLGRVLGLANGAIDTPQLLEKIITEVAGSITDNKETLPMAVVNLRNANILARIRIETLERQLQSARLSRSEAEVRAELGLGNLDHEEIEERVAIRTRTYREYVRTLVAHILNAENEFSELAGQSADGDAIRALVTRFLLATSLPMIRVAQTGRS</sequence>